<dbReference type="InterPro" id="IPR046779">
    <property type="entry name" value="LapA_adhesin_dom"/>
</dbReference>
<dbReference type="Gene3D" id="2.60.40.2030">
    <property type="match status" value="2"/>
</dbReference>
<dbReference type="Gene3D" id="3.40.50.410">
    <property type="entry name" value="von Willebrand factor, type A domain"/>
    <property type="match status" value="1"/>
</dbReference>
<dbReference type="NCBIfam" id="TIGR03661">
    <property type="entry name" value="T1SS_VCA0849"/>
    <property type="match status" value="1"/>
</dbReference>
<reference evidence="2" key="1">
    <citation type="submission" date="2022-03" db="EMBL/GenBank/DDBJ databases">
        <title>Sea Food Isolates.</title>
        <authorList>
            <person name="Li C."/>
        </authorList>
    </citation>
    <scope>NUCLEOTIDE SEQUENCE</scope>
    <source>
        <strain evidence="2">19NY04SH05-1</strain>
    </source>
</reference>
<dbReference type="NCBIfam" id="NF033682">
    <property type="entry name" value="retention_LapA"/>
    <property type="match status" value="1"/>
</dbReference>
<dbReference type="SUPFAM" id="SSF141072">
    <property type="entry name" value="CalX-like"/>
    <property type="match status" value="3"/>
</dbReference>
<organism evidence="2">
    <name type="scientific">Aeromonas sp. 19NY04SH05-1</name>
    <dbReference type="NCBI Taxonomy" id="2920537"/>
    <lineage>
        <taxon>Bacteria</taxon>
        <taxon>Pseudomonadati</taxon>
        <taxon>Pseudomonadota</taxon>
        <taxon>Gammaproteobacteria</taxon>
        <taxon>Aeromonadales</taxon>
        <taxon>Aeromonadaceae</taxon>
        <taxon>Aeromonas</taxon>
    </lineage>
</organism>
<sequence length="5637" mass="575471">MITNSITLAQGVTVTQLKGEVYLLAADGSRKLLAEGDVVPKGAVIISPEGGSFLGGEQQFTLSPAEEPREQAQEAETLLAQNETAGAPDDINALQQAILGGADPTQTFEASAAGGAPAAGGGVGGVAGASGNGGFVTIDRTGDTTISQAGFDTTYNTNAEPPRDALGGEDQTFISTNLTLSAAPQVNEGGTITFTASVDTPVFGTDLIVTLSNGAVITIPVGQSSGSVTVAAPSDSPYVDPSTITVAITGTQGGGFNQIIIGSSTTTEINDTVDTTTVALSAPAQVNEGSQITYSASVNNAPQGDLVLSLSNGASITIKAGELSGSVTVAAPGDDVYKDGSNLTVSITGSSGGNYEKLDTSSTVTTEVADTVDTTTVTLSSATAGQEVVEGGSIVYTASVNNPVTGSPLTVTLSNGVVITIPVGASSASSDPVPVRSDDIYQQGEESLSVTIDKTSGGNYENVVTTGTITNTVVDDQDAPTLTLTGDANVVEGGKANYTLTISDAPKTDLTVKVVVGHITTDEGDVQAVTRDVVIKAGETSAKFDVATLDDVYAEPAERFQVSVSETSGGGYEQAPVLPGAVTTTVTDEPQGQGDQVSVTIESNGDVSEADQPVFTIKVSQALDSDLTVTLSNGEQVVIKAGESQTTYSPAAQGDDVFKDGETLTVGLKEAVVDGKSFENLTLGGDASVQISDTESEVVATLTADKTTVAEGGAVTYTVTLTSKDGLPVNGHNGLSFTLSNGESITIAAGQTSGSVTVTAGDDVYSGGQADLSAKLTGVSGGDNFEQLTLGQETVTTTVTDEPQGQGDQVSVTIESNGDVSEADQPVFTIKVSQALDSDLTVTLSNGEQVVIKAGESQTTYSPDAQGDDVFKDGETLTVGLKEAVVDGKSFENLTLGGDASVRISDTESEVVATLTADKTTVAEGGEVTYTVTLTSKDGLPVSGHNGLSFTLSNGETITIDAGETSGSVTVTAGDDVYSGGQADLSAKLTGVSGADNFEQLTLGQETVTTTVTDEPQGQGDQVSVTIESNGDVSEADQPVFTIKVSQALDSDLTVTLSNGEQVVIKAGESQTTYSPDAQGDDVFKDGETLTVGIDSASVVGKSFENLTLGGDASVRISDTESEVVATLTADKTTVAEGGEVTYTVTLTSKDGLPVSGHNGLSFTLSNGETITIDAGQTSGSVKVTAGDDVYSGGQADLSAKLTGVSGADNFEQLTLDQETVTTTVTDEPQGQGDQVSVTIESNGDVSEADQPVFTIKVSQALDSDLTVTLSNGEQVVIKAGESQTTYSPAAQGDDVFKDGETLTVGLKEAVVDGKSFENLTLGGDASVRISDTESEVVATLTADKTTVAEGGEVTYTVTLTSKDGLPVSGHNGLSFTLSNGETITIAAGETSGSVTVTAGDDVYSGGQADLSAKLTGVSGADNFEQLTLGQETVTTTVTDEPQGQGDQVSVTIESNGDVSEADQPVFTIKVSQALDSDLTVTLSNGEQVVIKAGESQTTYSPAAQGDDVFKDGETLTVGLKEAVVDGKSFENLTLGGDASVRISDTESEVVATLTADKTTVAEGGEVTYTVTLTSKDGLPVSGHNGLSFTLSNGETITIAAGETSGSVTVTAGDDVYSGGQADLSAKLTGVSGADNFEQLTLDQETVTTTVTDEPQGQGDQVSVTIESNGDVSEADQPVFTIKVSQALDSDLTVTLSNGEQVVIKAGESQTTYSPAAQGDDVFKDGETLTVGLKEAVVDGKSFENLTLGGDASVRISDTESEVVATLTADKTTVAEGGEVTYTVTLTSKDGLPVSGHNGLSFTLSNGETITIAAGETSGSVTVTAGDDVYSGGQADLSAKLTGVSGADNFEQLTLGQETVTTTVTDEPQGQGDQVSVTIESNGDVSEADQPVFTIKVSQALDSDLTVTLSNGEQVVIKAGESQTTYSPAAQGDDVFKDGETLTVGLKEAVVDGKSFENLTLGGDASVRISDTESEVVATLTADKTTVAEGGEVTYTVTLTSKDGLPVSGHNGLSFTLSNGETITIAAGETSGSVTVTAGDDVYSGGQADLSAKLTGVSGADNFEQLTLGQETVTTTVTDEPQGQGDQVSVTIESNGDVSEADQPVFTIKVSQALDSDLTVTLSNGEQVVIKAGESQTTYSPDAQGDDVFKDGETLTVGIDSASVVGKSFENLTLGGDASVRISDTESEVVATLTADKTTVAEGGEVTYTVTLTSKDGLPVSGHNGLSFTLSNGETITIDAGQTSGSVKVTAGDDVYSGGQADLSAKLTGVSGADNFEQLTLDQETVTTTVTDEPQGQGDQVSVTIESNGDVSEADQPVFTIKVSQALDSDLTVTLSNGEQVVIKAGESQTTYSPAAQGDDVFKDGETLTVGLKEAVVDGKSFENLTLGGDASVRISDTESEVVATLTADKTTVAEGGEVTYTVTLTSKDGLPVSGHNGLSFTLSNGETITIAAGETSGSVTVTAGDDVYSGGQADLSAKLTGVSGADNFEQLTLGQETVTTTVTDEPQGQGDQVSVTIESNGDVSEADQPVFTIKVSQALDSDLTVTLSNGEQVVIKAGESQTTYSPAAQGDDVFKDGETLTVGLKEAVVDGKSFENLTLGGDASVRISDTESEVVATLTADKTTVAEGGEVTYTVTLTSKDGLPVSGHNGLSFTLSNGETITIAAGETSGSVTVTAGDDVYSGGQADLSAKLTGVSGADNFEQLTLDQETVTTTVTDEPQGQGDQVSVTIESNGDVSEADQPVFTIKVSQALDSDLTVTLSNGEQVVIKAGESQTTYSPAAQGDDVFKDGETLTVGLKEAVVDGKSFENLTLGGDASVRISDTESEVVATLTADKTTVAEGGEVTYTVTLTSKDGLPVSGHNGLSFTLSNGETITIAAGETSGSVTVTAGDDVYSGGQADLSAKLTGVSGADNFEQLTLGQETVTTTVTDEPQGQGDQVSVTIESNGDVSEADQPVFTIKVSQALDSDLTVTLSNGEQVVIKAGESQTTYSPAAQGDDVFKDGETLTVGLKEAVVDGKSFENLTLGGDASVRISDTESEVVATLTADKTTVAEGGEVTYTVTLTSKDGLPVSGHNGLSFTLSNGETITIAAGETSGSVTVTAGDDVYSGGQADLSAKLTGVSGGDNFEQLTLGQETVTTTVTDEPQGQGDQVSVTIESNGDVSEADQPVFTIKVSQALDSDLTVTLSNGEQVVIKAGESQTTYSPAAQGDDVFKDGETLTVGLKEAVVDGKSFENLTLGGDASVRISDTESEVVATLTADKTTVAEGGEVTYTVTLTSKDGLPVSGHNGLSFTLSNGETITIAAGETSGSVTVTAGDDVYSGGQADLSAKLTGVSGGDNFEQLTLGQETVTTTVTDEPQGQGDQVSVTIESNGDVSEADQPVFTIKVSQALDSDLTVTLSNGEQVVIKAGESQTTYSPAAQGDDVFKDGETLTVGLKEAVVDGKSFENLTLGGDASVQISDTESEVVATLTADKTTVAEGGEVTYTVTLTSKDGLPVNGHNGLSFTLSNGETITIAAGQTSGSVTVTAGDDVYSGGQADLSAKLTGVSGGDNFEQLTLGQETVTTTVTDEPQGQGDQVSVTIESNGDVSEADQPVFTIKVSQALDSDLTVTLSNGEQVVIKAGESQTTYSPAAQGDDVFKDGETLTVGLKEAVVDGKSFENLTLGGDASVQISDTESEVVATLTADKTTVAEGGAVTYTVTLTSKDGLPVNGHNGLSFTLSNGESITIAAGQTSGSVTVTAGDDVYSGGQADLSAKLTGVSGGDNFEQLTLGQETVTTTVTDEPQGQGDQVSVTIESNGDVSEADQPVFTIKVSQALDSDLTVTLSNGEQVVIKAGESQTTYSPDAQGDDVFKDGETLTVGLKEAVVDGKSFENLTLGGDASVRISDTESEVVATLTADKTTVAEGGEVTYTVTLTSKDGLPVSGHNGLSFTLSNGETITIAAGETSGSVTVTAGDDVYSGGQADLSAKLTGVSGADNFEQLTLGQETVTTTVTDEPQGQGDQVSVTIESNGDVSEADQPVFTIKVSQALDSDLTVTLSNGEQVVIKAGESQTTYSPDAQGDDVFKDGETLTVGIDSASVVGKSFENLTLGGDASVRISDTESEVVATLTADKTTVAEGGEVTYTVTLTSKDGLPVSGHNGLSFTLSNGETITIAAGETSGSVTVTAGDDVYSGGQADLSAKLTGVSGADNFEQLTQGQETVTTTVTDEPQGQGDQVYAQISVDQSSVAEGGQLIYTVSLVDGKGNAVTVPAGKEVVVNLAWGGPAANDSDTTGRLNSVTIGSDGKATFTVNTVNDATYEPSEGLVATISGIGSNTAFEAIVADAGKDRVTSTILDNDAPPSVVVNGSVTVSEEGLAGGLSDNGGNTDTTNSVVGSGTLVVNDVDSSRVTVTLSGPSNLTSGGQAITWIMVGQTLVGSAAGKAVIEVALTAPNASGKGEWTYVVTLKGPVDHPVAGQEDTLRFDLDVAVSDGQSSVISKLPIIIEDDAPIAGNSVAVSVTSTQIPDVLTGKFSLTGYSGDKSMIDAGRFTITAKGFESATSSKLIDASVNGSSDGIGVKSVGAPYHNLSNEVDFRKFADGSSASEQLVFKLDAGTVAYGAKLEFSKIYGGELESGVVEFWRDGKLIATQTFSSNTSSGDYAANFQVQLGGFDTMVIKATDNGNAFTTKDNSDFTIKSVEFLGSDAPQAIAYGSGAVNPQWGADGKGALELVSGESGLKTAAGSLISLVADGTNTLLGKDENGNLIFKLEFTPGNGQWEFFQYREMQRPVGDGDIDFVFRAVDKDGDGALGSFAVNPLSAPTIATVSDASATEGGSLAHNVTLTAATNIATEYSLSILGTGASPTSAGDLGSLTFSNGVSYNSQTGKIVVPAGVSSFTVYVPAVDDRLVESDERFQLTIGGVSGAGVIHDNDARPTLAISGQVQLSEEGLAGALPDSQGSVDTTNNVVASGKLVVQDADSSQVSVTLNGPTGLTSGGSAITWSMSGQTLIGSANGKPVLEVKLTPPDATGKGEWSYQVTLKGPVDHPVAGQEDTLRFELDVNVSDGQSVTTGKLPITIEDDSPMVVTPQAGHIDGSGIQTNLMLIVDVSGSMDYASGVPGKTRLDIAKESLISLLNTYDSLGCTKVRIVTFSSEADDIGERWMTVTEAKTYVWSLRADGGTNYKDAINESIDAFADPGKLTGQGVQNVSYFFSDGEPWANYGVPENKWLNFLKANDIKSFALGMGSQINQDALNLAAYDGVSEQNTDAIVVTDMGKLDQAISGTVQREVSGDLFGQAGTGVGADGGAISTVRVDGHIYAIENGRLVSGAAQGGSYDAQHQQLMITLGNGDKLTIGLLTGEYLYQTSQLGAQSKIIGFDLVDADGDKATGSLAITIEPSDNGRTFAGNDGDDHLTVLNDSQVHIALGGVHGGGPQVMIEENIDTRSGVTLYGGQGYDHLTGGQGEDILIGGTNGHGSSGPISVGGKLYYGDVLTGGDGADTFQWQLADALEQGSNNAAMTPDHAIDYITDFHVDHRNTTTGYGDSYGYFGWYKQNQFKDVDIAKSDKIDLSDLLDHDGTKQEADLTKLLSIFESGNDVHIQVRASEGSSVVSQEIVLLNETFESITGDSNQVYDSSTSSASEQVINYMLQNHLLDIDK</sequence>
<dbReference type="InterPro" id="IPR036465">
    <property type="entry name" value="vWFA_dom_sf"/>
</dbReference>
<name>A0AAU6TAL2_9GAMM</name>
<dbReference type="SUPFAM" id="SSF53300">
    <property type="entry name" value="vWA-like"/>
    <property type="match status" value="1"/>
</dbReference>
<dbReference type="SMART" id="SM00634">
    <property type="entry name" value="BID_1"/>
    <property type="match status" value="15"/>
</dbReference>
<dbReference type="InterPro" id="IPR038081">
    <property type="entry name" value="CalX-like_sf"/>
</dbReference>
<dbReference type="PROSITE" id="PS50234">
    <property type="entry name" value="VWFA"/>
    <property type="match status" value="1"/>
</dbReference>
<gene>
    <name evidence="2" type="ORF">MRK42_04435</name>
</gene>
<dbReference type="CDD" id="cd00198">
    <property type="entry name" value="vWFA"/>
    <property type="match status" value="1"/>
</dbReference>
<dbReference type="InterPro" id="IPR047777">
    <property type="entry name" value="LapA-like_RM"/>
</dbReference>
<feature type="domain" description="VWFA" evidence="1">
    <location>
        <begin position="5081"/>
        <end position="5265"/>
    </location>
</feature>
<protein>
    <submittedName>
        <fullName evidence="2">Retention module-containing protein</fullName>
    </submittedName>
</protein>
<dbReference type="SUPFAM" id="SSF51120">
    <property type="entry name" value="beta-Roll"/>
    <property type="match status" value="1"/>
</dbReference>
<dbReference type="RefSeq" id="WP_354688911.1">
    <property type="nucleotide sequence ID" value="NZ_CP095328.1"/>
</dbReference>
<dbReference type="InterPro" id="IPR019960">
    <property type="entry name" value="T1SS_VCA0849"/>
</dbReference>
<proteinExistence type="predicted"/>
<dbReference type="EMBL" id="CP095328">
    <property type="protein sequence ID" value="XAG42256.1"/>
    <property type="molecule type" value="Genomic_DNA"/>
</dbReference>
<dbReference type="InterPro" id="IPR003344">
    <property type="entry name" value="Big_1_dom"/>
</dbReference>
<dbReference type="InterPro" id="IPR011049">
    <property type="entry name" value="Serralysin-like_metalloprot_C"/>
</dbReference>
<dbReference type="SMART" id="SM00327">
    <property type="entry name" value="VWA"/>
    <property type="match status" value="1"/>
</dbReference>
<evidence type="ECO:0000259" key="1">
    <source>
        <dbReference type="PROSITE" id="PS50234"/>
    </source>
</evidence>
<dbReference type="Pfam" id="PF20579">
    <property type="entry name" value="LapA"/>
    <property type="match status" value="38"/>
</dbReference>
<dbReference type="InterPro" id="IPR002035">
    <property type="entry name" value="VWF_A"/>
</dbReference>
<evidence type="ECO:0000313" key="2">
    <source>
        <dbReference type="EMBL" id="XAG42256.1"/>
    </source>
</evidence>
<dbReference type="Pfam" id="PF13519">
    <property type="entry name" value="VWA_2"/>
    <property type="match status" value="1"/>
</dbReference>
<accession>A0AAU6TAL2</accession>